<dbReference type="AlphaFoldDB" id="A0A098S923"/>
<dbReference type="GO" id="GO:0016740">
    <property type="term" value="F:transferase activity"/>
    <property type="evidence" value="ECO:0007669"/>
    <property type="project" value="UniProtKB-KW"/>
</dbReference>
<dbReference type="Proteomes" id="UP000029736">
    <property type="component" value="Unassembled WGS sequence"/>
</dbReference>
<reference evidence="4 5" key="1">
    <citation type="journal article" date="2014" name="Int. J. Syst. Evol. Microbiol.">
        <title>Phaeodactylibacter xiamenensis gen. nov., sp. nov., a member of the family Saprospiraceae isolated from the marine alga Phaeodactylum tricornutum.</title>
        <authorList>
            <person name="Chen Z.Jr."/>
            <person name="Lei X."/>
            <person name="Lai Q."/>
            <person name="Li Y."/>
            <person name="Zhang B."/>
            <person name="Zhang J."/>
            <person name="Zhang H."/>
            <person name="Yang L."/>
            <person name="Zheng W."/>
            <person name="Tian Y."/>
            <person name="Yu Z."/>
            <person name="Xu H.Jr."/>
            <person name="Zheng T."/>
        </authorList>
    </citation>
    <scope>NUCLEOTIDE SEQUENCE [LARGE SCALE GENOMIC DNA]</scope>
    <source>
        <strain evidence="4 5">KD52</strain>
    </source>
</reference>
<keyword evidence="1 4" id="KW-0808">Transferase</keyword>
<dbReference type="Pfam" id="PF02709">
    <property type="entry name" value="Glyco_transf_7C"/>
    <property type="match status" value="1"/>
</dbReference>
<sequence>MEQPLQISVIISTYNQPEWLHKVLLGYQQQTYPHFEVVIADDGSGEATRKLINQHQKDSPFAIRHIWHEDNGFQKTAILNKATADTRYPYLLFTDGDCIPRADFLETHAKFAEPGYFLSGGYCKLPMPLSEAISAEDIQTQQCFDPAWLKARGLEGRSQLRKLGASPRWGAFWDFATPTKASFNGCNTSVWKADVLAVNGADERMQYGGEDRELGERLFNLGLKSKQIRHRAILLHLDHARGYMTKESLERNQAIREHTRKARSVWTPYGIKQTEA</sequence>
<proteinExistence type="predicted"/>
<accession>A0A098S923</accession>
<dbReference type="InterPro" id="IPR027791">
    <property type="entry name" value="Galactosyl_T_C"/>
</dbReference>
<dbReference type="InterPro" id="IPR029044">
    <property type="entry name" value="Nucleotide-diphossugar_trans"/>
</dbReference>
<feature type="domain" description="Glycosyltransferase 2-like" evidence="2">
    <location>
        <begin position="8"/>
        <end position="114"/>
    </location>
</feature>
<dbReference type="EMBL" id="JPOS01000012">
    <property type="protein sequence ID" value="KGE89059.1"/>
    <property type="molecule type" value="Genomic_DNA"/>
</dbReference>
<evidence type="ECO:0000259" key="3">
    <source>
        <dbReference type="Pfam" id="PF02709"/>
    </source>
</evidence>
<dbReference type="STRING" id="1524460.IX84_04580"/>
<dbReference type="PANTHER" id="PTHR43685">
    <property type="entry name" value="GLYCOSYLTRANSFERASE"/>
    <property type="match status" value="1"/>
</dbReference>
<name>A0A098S923_9BACT</name>
<evidence type="ECO:0000313" key="4">
    <source>
        <dbReference type="EMBL" id="KGE89059.1"/>
    </source>
</evidence>
<dbReference type="PANTHER" id="PTHR43685:SF3">
    <property type="entry name" value="SLR2126 PROTEIN"/>
    <property type="match status" value="1"/>
</dbReference>
<protein>
    <submittedName>
        <fullName evidence="4">Glycosyl transferase family 2</fullName>
    </submittedName>
</protein>
<feature type="domain" description="Galactosyltransferase C-terminal" evidence="3">
    <location>
        <begin position="181"/>
        <end position="239"/>
    </location>
</feature>
<dbReference type="Gene3D" id="3.90.550.10">
    <property type="entry name" value="Spore Coat Polysaccharide Biosynthesis Protein SpsA, Chain A"/>
    <property type="match status" value="1"/>
</dbReference>
<dbReference type="Pfam" id="PF00535">
    <property type="entry name" value="Glycos_transf_2"/>
    <property type="match status" value="1"/>
</dbReference>
<organism evidence="4 5">
    <name type="scientific">Phaeodactylibacter xiamenensis</name>
    <dbReference type="NCBI Taxonomy" id="1524460"/>
    <lineage>
        <taxon>Bacteria</taxon>
        <taxon>Pseudomonadati</taxon>
        <taxon>Bacteroidota</taxon>
        <taxon>Saprospiria</taxon>
        <taxon>Saprospirales</taxon>
        <taxon>Haliscomenobacteraceae</taxon>
        <taxon>Phaeodactylibacter</taxon>
    </lineage>
</organism>
<dbReference type="CDD" id="cd06420">
    <property type="entry name" value="GT2_Chondriotin_Pol_N"/>
    <property type="match status" value="1"/>
</dbReference>
<gene>
    <name evidence="4" type="ORF">IX84_04580</name>
</gene>
<dbReference type="OrthoDB" id="9801954at2"/>
<dbReference type="InterPro" id="IPR001173">
    <property type="entry name" value="Glyco_trans_2-like"/>
</dbReference>
<dbReference type="InterPro" id="IPR050834">
    <property type="entry name" value="Glycosyltransf_2"/>
</dbReference>
<dbReference type="RefSeq" id="WP_044216859.1">
    <property type="nucleotide sequence ID" value="NZ_JBKAGJ010000001.1"/>
</dbReference>
<evidence type="ECO:0000259" key="2">
    <source>
        <dbReference type="Pfam" id="PF00535"/>
    </source>
</evidence>
<evidence type="ECO:0000256" key="1">
    <source>
        <dbReference type="ARBA" id="ARBA00022679"/>
    </source>
</evidence>
<keyword evidence="5" id="KW-1185">Reference proteome</keyword>
<comment type="caution">
    <text evidence="4">The sequence shown here is derived from an EMBL/GenBank/DDBJ whole genome shotgun (WGS) entry which is preliminary data.</text>
</comment>
<dbReference type="SUPFAM" id="SSF53448">
    <property type="entry name" value="Nucleotide-diphospho-sugar transferases"/>
    <property type="match status" value="1"/>
</dbReference>
<evidence type="ECO:0000313" key="5">
    <source>
        <dbReference type="Proteomes" id="UP000029736"/>
    </source>
</evidence>